<reference evidence="4" key="2">
    <citation type="submission" date="2017-09" db="EMBL/GenBank/DDBJ databases">
        <authorList>
            <person name="Perez-Cataluna A."/>
            <person name="Figueras M.J."/>
            <person name="Salas-Masso N."/>
        </authorList>
    </citation>
    <scope>NUCLEOTIDE SEQUENCE</scope>
    <source>
        <strain evidence="4">CECT 7727</strain>
    </source>
</reference>
<dbReference type="RefSeq" id="WP_099310356.1">
    <property type="nucleotide sequence ID" value="NZ_CP032101.1"/>
</dbReference>
<organism evidence="3 6">
    <name type="scientific">Malaciobacter marinus</name>
    <dbReference type="NCBI Taxonomy" id="505249"/>
    <lineage>
        <taxon>Bacteria</taxon>
        <taxon>Pseudomonadati</taxon>
        <taxon>Campylobacterota</taxon>
        <taxon>Epsilonproteobacteria</taxon>
        <taxon>Campylobacterales</taxon>
        <taxon>Arcobacteraceae</taxon>
        <taxon>Malaciobacter</taxon>
    </lineage>
</organism>
<name>A0A347TMM4_9BACT</name>
<evidence type="ECO:0000313" key="3">
    <source>
        <dbReference type="EMBL" id="AXX87852.1"/>
    </source>
</evidence>
<dbReference type="SUPFAM" id="SSF46894">
    <property type="entry name" value="C-terminal effector domain of the bipartite response regulators"/>
    <property type="match status" value="1"/>
</dbReference>
<evidence type="ECO:0000259" key="2">
    <source>
        <dbReference type="Pfam" id="PF00486"/>
    </source>
</evidence>
<reference evidence="3 6" key="3">
    <citation type="submission" date="2018-08" db="EMBL/GenBank/DDBJ databases">
        <title>Complete genome of the Arcobacter marinus type strain JCM 15502.</title>
        <authorList>
            <person name="Miller W.G."/>
            <person name="Yee E."/>
            <person name="Huynh S."/>
            <person name="Parker C.T."/>
        </authorList>
    </citation>
    <scope>NUCLEOTIDE SEQUENCE [LARGE SCALE GENOMIC DNA]</scope>
    <source>
        <strain evidence="3 6">JCM 15502</strain>
    </source>
</reference>
<dbReference type="Proteomes" id="UP000264693">
    <property type="component" value="Chromosome"/>
</dbReference>
<feature type="domain" description="OmpR/PhoB-type" evidence="2">
    <location>
        <begin position="61"/>
        <end position="129"/>
    </location>
</feature>
<dbReference type="EMBL" id="CP032101">
    <property type="protein sequence ID" value="AXX87852.1"/>
    <property type="molecule type" value="Genomic_DNA"/>
</dbReference>
<protein>
    <submittedName>
        <fullName evidence="3">Putative transcriptional regulator</fullName>
    </submittedName>
</protein>
<dbReference type="Proteomes" id="UP000224740">
    <property type="component" value="Unassembled WGS sequence"/>
</dbReference>
<reference evidence="5" key="1">
    <citation type="submission" date="2017-09" db="EMBL/GenBank/DDBJ databases">
        <title>Arcobacter canalis sp. nov., a new species isolated from a water canal contaminated with urban sewage.</title>
        <authorList>
            <person name="Perez-Cataluna A."/>
            <person name="Salas-Masso N."/>
            <person name="Figueras M.J."/>
        </authorList>
    </citation>
    <scope>NUCLEOTIDE SEQUENCE [LARGE SCALE GENOMIC DNA]</scope>
    <source>
        <strain evidence="5">CECT 7727</strain>
    </source>
</reference>
<dbReference type="AlphaFoldDB" id="A0A347TMM4"/>
<evidence type="ECO:0000313" key="6">
    <source>
        <dbReference type="Proteomes" id="UP000264693"/>
    </source>
</evidence>
<dbReference type="GO" id="GO:0006355">
    <property type="term" value="P:regulation of DNA-templated transcription"/>
    <property type="evidence" value="ECO:0007669"/>
    <property type="project" value="InterPro"/>
</dbReference>
<dbReference type="InterPro" id="IPR016032">
    <property type="entry name" value="Sig_transdc_resp-reg_C-effctor"/>
</dbReference>
<keyword evidence="5" id="KW-1185">Reference proteome</keyword>
<dbReference type="GO" id="GO:0000160">
    <property type="term" value="P:phosphorelay signal transduction system"/>
    <property type="evidence" value="ECO:0007669"/>
    <property type="project" value="InterPro"/>
</dbReference>
<dbReference type="EMBL" id="NXAO01000014">
    <property type="protein sequence ID" value="PHO16136.1"/>
    <property type="molecule type" value="Genomic_DNA"/>
</dbReference>
<evidence type="ECO:0000313" key="5">
    <source>
        <dbReference type="Proteomes" id="UP000224740"/>
    </source>
</evidence>
<evidence type="ECO:0000313" key="4">
    <source>
        <dbReference type="EMBL" id="PHO16136.1"/>
    </source>
</evidence>
<gene>
    <name evidence="3" type="ORF">AMRN_2138</name>
    <name evidence="4" type="ORF">CPH92_03270</name>
</gene>
<evidence type="ECO:0000256" key="1">
    <source>
        <dbReference type="ARBA" id="ARBA00023125"/>
    </source>
</evidence>
<dbReference type="Pfam" id="PF00486">
    <property type="entry name" value="Trans_reg_C"/>
    <property type="match status" value="1"/>
</dbReference>
<dbReference type="InterPro" id="IPR001867">
    <property type="entry name" value="OmpR/PhoB-type_DNA-bd"/>
</dbReference>
<dbReference type="Gene3D" id="1.10.10.10">
    <property type="entry name" value="Winged helix-like DNA-binding domain superfamily/Winged helix DNA-binding domain"/>
    <property type="match status" value="1"/>
</dbReference>
<sequence length="133" mass="16030">MNLNLTDEQQQKLTNKLKEKKQSFYEYLTSLVLKDIEGKYDLGKGFYYELYSDKLFNKKDEEIKLTKTQKNIITYLINNNTEKISAEELYEKCWEKNKFSIFTVRNVIKQIRDKTYYNMLNNKSNVGYTIYPN</sequence>
<dbReference type="InterPro" id="IPR036388">
    <property type="entry name" value="WH-like_DNA-bd_sf"/>
</dbReference>
<proteinExistence type="predicted"/>
<keyword evidence="1" id="KW-0238">DNA-binding</keyword>
<dbReference type="KEGG" id="amar:AMRN_2138"/>
<dbReference type="GO" id="GO:0003677">
    <property type="term" value="F:DNA binding"/>
    <property type="evidence" value="ECO:0007669"/>
    <property type="project" value="UniProtKB-KW"/>
</dbReference>
<accession>A0A347TMM4</accession>